<organism evidence="2 3">
    <name type="scientific">Nesidiocoris tenuis</name>
    <dbReference type="NCBI Taxonomy" id="355587"/>
    <lineage>
        <taxon>Eukaryota</taxon>
        <taxon>Metazoa</taxon>
        <taxon>Ecdysozoa</taxon>
        <taxon>Arthropoda</taxon>
        <taxon>Hexapoda</taxon>
        <taxon>Insecta</taxon>
        <taxon>Pterygota</taxon>
        <taxon>Neoptera</taxon>
        <taxon>Paraneoptera</taxon>
        <taxon>Hemiptera</taxon>
        <taxon>Heteroptera</taxon>
        <taxon>Panheteroptera</taxon>
        <taxon>Cimicomorpha</taxon>
        <taxon>Miridae</taxon>
        <taxon>Dicyphina</taxon>
        <taxon>Nesidiocoris</taxon>
    </lineage>
</organism>
<evidence type="ECO:0000313" key="2">
    <source>
        <dbReference type="EMBL" id="BES91515.1"/>
    </source>
</evidence>
<dbReference type="EMBL" id="AP028910">
    <property type="protein sequence ID" value="BES91515.1"/>
    <property type="molecule type" value="Genomic_DNA"/>
</dbReference>
<evidence type="ECO:0000313" key="3">
    <source>
        <dbReference type="Proteomes" id="UP001307889"/>
    </source>
</evidence>
<evidence type="ECO:0000256" key="1">
    <source>
        <dbReference type="SAM" id="MobiDB-lite"/>
    </source>
</evidence>
<feature type="region of interest" description="Disordered" evidence="1">
    <location>
        <begin position="1"/>
        <end position="30"/>
    </location>
</feature>
<keyword evidence="3" id="KW-1185">Reference proteome</keyword>
<protein>
    <submittedName>
        <fullName evidence="2">Uncharacterized protein</fullName>
    </submittedName>
</protein>
<gene>
    <name evidence="2" type="ORF">NTJ_04323</name>
</gene>
<name>A0ABN7AKT4_9HEMI</name>
<sequence length="116" mass="13241">MPPLRSVQQQYVKTWPPTKEGQDGVSESTAGSLFRKQTECRAPHGACEKYDDIQLVCCWPGYSSWPMASSRTLEMASRWDPGTSVLRCFPSCLELNWLLTTPSGDNVLWRRIFVHF</sequence>
<feature type="compositionally biased region" description="Polar residues" evidence="1">
    <location>
        <begin position="1"/>
        <end position="12"/>
    </location>
</feature>
<dbReference type="Proteomes" id="UP001307889">
    <property type="component" value="Chromosome 2"/>
</dbReference>
<accession>A0ABN7AKT4</accession>
<proteinExistence type="predicted"/>
<reference evidence="2 3" key="1">
    <citation type="submission" date="2023-09" db="EMBL/GenBank/DDBJ databases">
        <title>Nesidiocoris tenuis whole genome shotgun sequence.</title>
        <authorList>
            <person name="Shibata T."/>
            <person name="Shimoda M."/>
            <person name="Kobayashi T."/>
            <person name="Uehara T."/>
        </authorList>
    </citation>
    <scope>NUCLEOTIDE SEQUENCE [LARGE SCALE GENOMIC DNA]</scope>
    <source>
        <strain evidence="2 3">Japan</strain>
    </source>
</reference>